<evidence type="ECO:0000313" key="1">
    <source>
        <dbReference type="EMBL" id="KAA6373086.1"/>
    </source>
</evidence>
<evidence type="ECO:0000313" key="2">
    <source>
        <dbReference type="Proteomes" id="UP000324800"/>
    </source>
</evidence>
<organism evidence="1 2">
    <name type="scientific">Streblomastix strix</name>
    <dbReference type="NCBI Taxonomy" id="222440"/>
    <lineage>
        <taxon>Eukaryota</taxon>
        <taxon>Metamonada</taxon>
        <taxon>Preaxostyla</taxon>
        <taxon>Oxymonadida</taxon>
        <taxon>Streblomastigidae</taxon>
        <taxon>Streblomastix</taxon>
    </lineage>
</organism>
<gene>
    <name evidence="1" type="ORF">EZS28_031387</name>
</gene>
<dbReference type="EMBL" id="SNRW01013037">
    <property type="protein sequence ID" value="KAA6373086.1"/>
    <property type="molecule type" value="Genomic_DNA"/>
</dbReference>
<comment type="caution">
    <text evidence="1">The sequence shown here is derived from an EMBL/GenBank/DDBJ whole genome shotgun (WGS) entry which is preliminary data.</text>
</comment>
<sequence length="240" mass="28184">MSWKDTSKDIKGDSFPEFVVRNDMGFIQSADGLIITVPIKRQSVTQYFSENFTKQSRELKRYKALKEPADGYRHFIKKYLSPFLKMRGYTVAQVYSVIGDKIWKGVIAPQILQYYDKTYQAHSFVNVGQSEQRSSQIIRLIQVNYTSFWNRHLGEILNDSDVDKNEIFAIPSIQDIEHARQRSAEKLAEEQVQYENRIAKIKARKAYIFGERKTLEEARTLPQELENELDDYIFDSDDNW</sequence>
<name>A0A5J4UQY3_9EUKA</name>
<reference evidence="1 2" key="1">
    <citation type="submission" date="2019-03" db="EMBL/GenBank/DDBJ databases">
        <title>Single cell metagenomics reveals metabolic interactions within the superorganism composed of flagellate Streblomastix strix and complex community of Bacteroidetes bacteria on its surface.</title>
        <authorList>
            <person name="Treitli S.C."/>
            <person name="Kolisko M."/>
            <person name="Husnik F."/>
            <person name="Keeling P."/>
            <person name="Hampl V."/>
        </authorList>
    </citation>
    <scope>NUCLEOTIDE SEQUENCE [LARGE SCALE GENOMIC DNA]</scope>
    <source>
        <strain evidence="1">ST1C</strain>
    </source>
</reference>
<proteinExistence type="predicted"/>
<accession>A0A5J4UQY3</accession>
<protein>
    <submittedName>
        <fullName evidence="1">Uncharacterized protein</fullName>
    </submittedName>
</protein>
<dbReference type="AlphaFoldDB" id="A0A5J4UQY3"/>
<dbReference type="Proteomes" id="UP000324800">
    <property type="component" value="Unassembled WGS sequence"/>
</dbReference>